<dbReference type="InterPro" id="IPR026891">
    <property type="entry name" value="Fn3-like"/>
</dbReference>
<dbReference type="Pfam" id="PF00933">
    <property type="entry name" value="Glyco_hydro_3"/>
    <property type="match status" value="1"/>
</dbReference>
<accession>A0ABQ3VGD9</accession>
<protein>
    <submittedName>
        <fullName evidence="3">Beta-glucosidase</fullName>
    </submittedName>
</protein>
<dbReference type="Gene3D" id="3.20.20.300">
    <property type="entry name" value="Glycoside hydrolase, family 3, N-terminal domain"/>
    <property type="match status" value="1"/>
</dbReference>
<dbReference type="InterPro" id="IPR051915">
    <property type="entry name" value="Cellulose_Degrad_GH3"/>
</dbReference>
<dbReference type="PRINTS" id="PR00133">
    <property type="entry name" value="GLHYDRLASE3"/>
</dbReference>
<dbReference type="PANTHER" id="PTHR30620">
    <property type="entry name" value="PERIPLASMIC BETA-GLUCOSIDASE-RELATED"/>
    <property type="match status" value="1"/>
</dbReference>
<dbReference type="PANTHER" id="PTHR30620:SF123">
    <property type="entry name" value="BETA-XYLOSIDASE"/>
    <property type="match status" value="1"/>
</dbReference>
<dbReference type="InterPro" id="IPR036881">
    <property type="entry name" value="Glyco_hydro_3_C_sf"/>
</dbReference>
<dbReference type="InterPro" id="IPR036962">
    <property type="entry name" value="Glyco_hydro_3_N_sf"/>
</dbReference>
<dbReference type="InterPro" id="IPR001764">
    <property type="entry name" value="Glyco_hydro_3_N"/>
</dbReference>
<feature type="domain" description="Fibronectin type III-like" evidence="2">
    <location>
        <begin position="685"/>
        <end position="754"/>
    </location>
</feature>
<evidence type="ECO:0000313" key="3">
    <source>
        <dbReference type="EMBL" id="GHO85090.1"/>
    </source>
</evidence>
<sequence>MGQIPLYRDPRAPIEQRVEDLLAQMTLDEKLAQLGCYWSTAFISTGTFNPEVAVEKMPYGIGQITRIGAATGLHPQESAAFMNALQKVVLERTRLGIPIIVHEESTGGFCHRDATVFPQGLGLAATWNPDLVKQVAEVIRSQMLAVGARHALAPVLDVARDPRWGRVEETYGEDPVLIGTIGTAYVQGLQGDDLAHGVAATGKHFLGYALSEGGRNWGPVQLGPRELREVYAEPFAAVLRNTGIATIMNSYASVDGLPCAGSPAILTDLLRTELGFDGPVVADYASVEMLMNYHRVAATPGEAARLALLAGLDMELPTTNCYGDPLKAEVEAGRLAPEVVDTAVCRVLRLKFQLGLFEQPYVDAGAAPAVFQTPDQRALARQAVAQSTILLKNNSVLPLAPTIKRVAVIGPGADDQRLLQGDYHYPAHLELIYAAPQNTEATGLTVPQASGDYAPGPFYTPHVTPLAGLRAALDKDVEIDYAKGCEVLGDDRSGFEAAVQIVSAADVAVVVVAGRSGLLRPVTSGEANDATNLDLPGVQQELIAALAACKTPLVVVVLSGRIHTLASVVNQASALLQLFPAGEEGGNGLADVLTGKVNPSGRLPVSMPRSVGQIPVHVGYRAGGNRAMFFDDYIDSPTTPLFSFGHGLSYTTFAYSDLQIQSKDTTASIEITLKVGNAGEVAGDEVVQLYCCDRVASVARPDHLLLGFARISLEPGQTRQLTFKVHPSRLAFYDPSMRFVTEPGDFTFSLGASAADIRVAETVTLTGSIVEYCQREIVGTTITVN</sequence>
<keyword evidence="4" id="KW-1185">Reference proteome</keyword>
<dbReference type="EMBL" id="BNJJ01000008">
    <property type="protein sequence ID" value="GHO85090.1"/>
    <property type="molecule type" value="Genomic_DNA"/>
</dbReference>
<dbReference type="Proteomes" id="UP000635565">
    <property type="component" value="Unassembled WGS sequence"/>
</dbReference>
<dbReference type="SUPFAM" id="SSF52279">
    <property type="entry name" value="Beta-D-glucan exohydrolase, C-terminal domain"/>
    <property type="match status" value="1"/>
</dbReference>
<dbReference type="InterPro" id="IPR002772">
    <property type="entry name" value="Glyco_hydro_3_C"/>
</dbReference>
<dbReference type="RefSeq" id="WP_201362713.1">
    <property type="nucleotide sequence ID" value="NZ_BNJJ01000008.1"/>
</dbReference>
<evidence type="ECO:0000259" key="2">
    <source>
        <dbReference type="SMART" id="SM01217"/>
    </source>
</evidence>
<organism evidence="3 4">
    <name type="scientific">Dictyobacter formicarum</name>
    <dbReference type="NCBI Taxonomy" id="2778368"/>
    <lineage>
        <taxon>Bacteria</taxon>
        <taxon>Bacillati</taxon>
        <taxon>Chloroflexota</taxon>
        <taxon>Ktedonobacteria</taxon>
        <taxon>Ktedonobacterales</taxon>
        <taxon>Dictyobacteraceae</taxon>
        <taxon>Dictyobacter</taxon>
    </lineage>
</organism>
<dbReference type="SUPFAM" id="SSF51445">
    <property type="entry name" value="(Trans)glycosidases"/>
    <property type="match status" value="1"/>
</dbReference>
<dbReference type="Gene3D" id="2.60.40.10">
    <property type="entry name" value="Immunoglobulins"/>
    <property type="match status" value="1"/>
</dbReference>
<dbReference type="Pfam" id="PF01915">
    <property type="entry name" value="Glyco_hydro_3_C"/>
    <property type="match status" value="1"/>
</dbReference>
<comment type="caution">
    <text evidence="3">The sequence shown here is derived from an EMBL/GenBank/DDBJ whole genome shotgun (WGS) entry which is preliminary data.</text>
</comment>
<evidence type="ECO:0000313" key="4">
    <source>
        <dbReference type="Proteomes" id="UP000635565"/>
    </source>
</evidence>
<reference evidence="3 4" key="1">
    <citation type="journal article" date="2021" name="Int. J. Syst. Evol. Microbiol.">
        <title>Reticulibacter mediterranei gen. nov., sp. nov., within the new family Reticulibacteraceae fam. nov., and Ktedonospora formicarum gen. nov., sp. nov., Ktedonobacter robiniae sp. nov., Dictyobacter formicarum sp. nov. and Dictyobacter arantiisoli sp. nov., belonging to the class Ktedonobacteria.</title>
        <authorList>
            <person name="Yabe S."/>
            <person name="Zheng Y."/>
            <person name="Wang C.M."/>
            <person name="Sakai Y."/>
            <person name="Abe K."/>
            <person name="Yokota A."/>
            <person name="Donadio S."/>
            <person name="Cavaletti L."/>
            <person name="Monciardini P."/>
        </authorList>
    </citation>
    <scope>NUCLEOTIDE SEQUENCE [LARGE SCALE GENOMIC DNA]</scope>
    <source>
        <strain evidence="3 4">SOSP1-9</strain>
    </source>
</reference>
<proteinExistence type="predicted"/>
<dbReference type="InterPro" id="IPR017853">
    <property type="entry name" value="GH"/>
</dbReference>
<dbReference type="SMART" id="SM01217">
    <property type="entry name" value="Fn3_like"/>
    <property type="match status" value="1"/>
</dbReference>
<gene>
    <name evidence="3" type="ORF">KSZ_30960</name>
</gene>
<keyword evidence="1" id="KW-0378">Hydrolase</keyword>
<dbReference type="Pfam" id="PF14310">
    <property type="entry name" value="Fn3-like"/>
    <property type="match status" value="1"/>
</dbReference>
<dbReference type="Gene3D" id="3.40.50.1700">
    <property type="entry name" value="Glycoside hydrolase family 3 C-terminal domain"/>
    <property type="match status" value="1"/>
</dbReference>
<name>A0ABQ3VGD9_9CHLR</name>
<evidence type="ECO:0000256" key="1">
    <source>
        <dbReference type="ARBA" id="ARBA00022801"/>
    </source>
</evidence>
<dbReference type="InterPro" id="IPR013783">
    <property type="entry name" value="Ig-like_fold"/>
</dbReference>